<gene>
    <name evidence="8" type="ORF">QTO34_004446</name>
</gene>
<dbReference type="Pfam" id="PF00428">
    <property type="entry name" value="Ribosomal_60s"/>
    <property type="match status" value="1"/>
</dbReference>
<evidence type="ECO:0000256" key="5">
    <source>
        <dbReference type="ARBA" id="ARBA00035301"/>
    </source>
</evidence>
<evidence type="ECO:0000313" key="9">
    <source>
        <dbReference type="Proteomes" id="UP001177744"/>
    </source>
</evidence>
<organism evidence="8 9">
    <name type="scientific">Cnephaeus nilssonii</name>
    <name type="common">Northern bat</name>
    <name type="synonym">Eptesicus nilssonii</name>
    <dbReference type="NCBI Taxonomy" id="3371016"/>
    <lineage>
        <taxon>Eukaryota</taxon>
        <taxon>Metazoa</taxon>
        <taxon>Chordata</taxon>
        <taxon>Craniata</taxon>
        <taxon>Vertebrata</taxon>
        <taxon>Euteleostomi</taxon>
        <taxon>Mammalia</taxon>
        <taxon>Eutheria</taxon>
        <taxon>Laurasiatheria</taxon>
        <taxon>Chiroptera</taxon>
        <taxon>Yangochiroptera</taxon>
        <taxon>Vespertilionidae</taxon>
        <taxon>Cnephaeus</taxon>
    </lineage>
</organism>
<dbReference type="GO" id="GO:0030295">
    <property type="term" value="F:protein kinase activator activity"/>
    <property type="evidence" value="ECO:0007669"/>
    <property type="project" value="TreeGrafter"/>
</dbReference>
<sequence>MPAMFCTLPPAADTRHVPRVLILHHSSEGMVKEDKIHALIKAAGVNVDRFWPDSFAKALANVNIGALSAVVGAGGPAAPAAGLSEAFARRRLLKGLVPEQTGTQLPAFDGPWWDVSSLPQRFLLCHSTAMAQMLSSSRHWRCELSVPQAQSATPATPILGGGGGLLLRAGSVSGLAECLLCRRGDGGSLGSGRRVALASSPWLCPGHGGPLGDREAVLQPLRPSAGRGGDGGPTSHGSSEAPSGALRFPACFARYHAISHDGLLAWLPPTAVPCQPSCGNVAQGRDTT</sequence>
<dbReference type="GO" id="GO:0043021">
    <property type="term" value="F:ribonucleoprotein complex binding"/>
    <property type="evidence" value="ECO:0007669"/>
    <property type="project" value="TreeGrafter"/>
</dbReference>
<keyword evidence="9" id="KW-1185">Reference proteome</keyword>
<dbReference type="InterPro" id="IPR038716">
    <property type="entry name" value="P1/P2_N_sf"/>
</dbReference>
<accession>A0AA40LJD3</accession>
<keyword evidence="4" id="KW-0687">Ribonucleoprotein</keyword>
<dbReference type="EMBL" id="JAULJE010000014">
    <property type="protein sequence ID" value="KAK1334875.1"/>
    <property type="molecule type" value="Genomic_DNA"/>
</dbReference>
<proteinExistence type="inferred from homology"/>
<comment type="caution">
    <text evidence="8">The sequence shown here is derived from an EMBL/GenBank/DDBJ whole genome shotgun (WGS) entry which is preliminary data.</text>
</comment>
<evidence type="ECO:0000256" key="4">
    <source>
        <dbReference type="ARBA" id="ARBA00023274"/>
    </source>
</evidence>
<keyword evidence="3" id="KW-0689">Ribosomal protein</keyword>
<evidence type="ECO:0000313" key="8">
    <source>
        <dbReference type="EMBL" id="KAK1334875.1"/>
    </source>
</evidence>
<dbReference type="PANTHER" id="PTHR45696">
    <property type="entry name" value="60S ACIDIC RIBOSOMAL PROTEIN P1"/>
    <property type="match status" value="1"/>
</dbReference>
<dbReference type="GO" id="GO:0002181">
    <property type="term" value="P:cytoplasmic translation"/>
    <property type="evidence" value="ECO:0007669"/>
    <property type="project" value="TreeGrafter"/>
</dbReference>
<dbReference type="FunFam" id="1.10.10.1410:FF:000002">
    <property type="entry name" value="60S acidic ribosomal protein P2"/>
    <property type="match status" value="1"/>
</dbReference>
<evidence type="ECO:0000256" key="3">
    <source>
        <dbReference type="ARBA" id="ARBA00022980"/>
    </source>
</evidence>
<evidence type="ECO:0000256" key="1">
    <source>
        <dbReference type="ARBA" id="ARBA00003362"/>
    </source>
</evidence>
<dbReference type="GO" id="GO:0003735">
    <property type="term" value="F:structural constituent of ribosome"/>
    <property type="evidence" value="ECO:0007669"/>
    <property type="project" value="TreeGrafter"/>
</dbReference>
<comment type="similarity">
    <text evidence="2">Belongs to the eukaryotic ribosomal protein P1/P2 family.</text>
</comment>
<evidence type="ECO:0000256" key="7">
    <source>
        <dbReference type="SAM" id="MobiDB-lite"/>
    </source>
</evidence>
<reference evidence="8" key="1">
    <citation type="submission" date="2023-06" db="EMBL/GenBank/DDBJ databases">
        <title>Reference genome for the Northern bat (Eptesicus nilssonii), a most northern bat species.</title>
        <authorList>
            <person name="Laine V.N."/>
            <person name="Pulliainen A.T."/>
            <person name="Lilley T.M."/>
        </authorList>
    </citation>
    <scope>NUCLEOTIDE SEQUENCE</scope>
    <source>
        <strain evidence="8">BLF_Eptnil</strain>
        <tissue evidence="8">Kidney</tissue>
    </source>
</reference>
<evidence type="ECO:0000256" key="2">
    <source>
        <dbReference type="ARBA" id="ARBA00005436"/>
    </source>
</evidence>
<name>A0AA40LJD3_CNENI</name>
<dbReference type="Gene3D" id="1.10.10.1410">
    <property type="match status" value="1"/>
</dbReference>
<dbReference type="CDD" id="cd05831">
    <property type="entry name" value="Ribosomal_P1"/>
    <property type="match status" value="1"/>
</dbReference>
<evidence type="ECO:0000256" key="6">
    <source>
        <dbReference type="ARBA" id="ARBA00035443"/>
    </source>
</evidence>
<protein>
    <recommendedName>
        <fullName evidence="5">Large ribosomal subunit protein P2</fullName>
    </recommendedName>
    <alternativeName>
        <fullName evidence="6">60S acidic ribosomal protein P2</fullName>
    </alternativeName>
</protein>
<dbReference type="PANTHER" id="PTHR45696:SF10">
    <property type="entry name" value="LARGE RIBOSOMAL SUBUNIT PROTEIN P1"/>
    <property type="match status" value="1"/>
</dbReference>
<feature type="region of interest" description="Disordered" evidence="7">
    <location>
        <begin position="221"/>
        <end position="242"/>
    </location>
</feature>
<comment type="function">
    <text evidence="1">Plays an important role in the elongation step of protein synthesis.</text>
</comment>
<dbReference type="Proteomes" id="UP001177744">
    <property type="component" value="Unassembled WGS sequence"/>
</dbReference>
<dbReference type="AlphaFoldDB" id="A0AA40LJD3"/>
<dbReference type="GO" id="GO:0022625">
    <property type="term" value="C:cytosolic large ribosomal subunit"/>
    <property type="evidence" value="ECO:0007669"/>
    <property type="project" value="TreeGrafter"/>
</dbReference>